<protein>
    <submittedName>
        <fullName evidence="1">Uncharacterized protein</fullName>
    </submittedName>
</protein>
<dbReference type="EnsemblMetazoa" id="G476.1">
    <property type="protein sequence ID" value="G476.1:cds"/>
    <property type="gene ID" value="G476"/>
</dbReference>
<keyword evidence="2" id="KW-1185">Reference proteome</keyword>
<dbReference type="Proteomes" id="UP000005408">
    <property type="component" value="Unassembled WGS sequence"/>
</dbReference>
<sequence length="200" mass="22143">MKTLIDSNFRNFQTSVETRQKELSSSQLAKIEENIFGSYTFKRHGNEAQYRGNAQVITKLMEADASLDSANLSVENINTARTKIGEESVDLKNNRSSLENVEFVSSEIESLLAKNCISEVSTKPSVVNPLTVAYNRSGNFVLVRKHKVTASDVGYGGYINPTVQRSDKSSSQQGEDIVLQKDIFTVSGSWSQKECNKSST</sequence>
<organism evidence="1 2">
    <name type="scientific">Magallana gigas</name>
    <name type="common">Pacific oyster</name>
    <name type="synonym">Crassostrea gigas</name>
    <dbReference type="NCBI Taxonomy" id="29159"/>
    <lineage>
        <taxon>Eukaryota</taxon>
        <taxon>Metazoa</taxon>
        <taxon>Spiralia</taxon>
        <taxon>Lophotrochozoa</taxon>
        <taxon>Mollusca</taxon>
        <taxon>Bivalvia</taxon>
        <taxon>Autobranchia</taxon>
        <taxon>Pteriomorphia</taxon>
        <taxon>Ostreida</taxon>
        <taxon>Ostreoidea</taxon>
        <taxon>Ostreidae</taxon>
        <taxon>Magallana</taxon>
    </lineage>
</organism>
<evidence type="ECO:0000313" key="1">
    <source>
        <dbReference type="EnsemblMetazoa" id="G476.1:cds"/>
    </source>
</evidence>
<proteinExistence type="predicted"/>
<reference evidence="1" key="1">
    <citation type="submission" date="2022-08" db="UniProtKB">
        <authorList>
            <consortium name="EnsemblMetazoa"/>
        </authorList>
    </citation>
    <scope>IDENTIFICATION</scope>
    <source>
        <strain evidence="1">05x7-T-G4-1.051#20</strain>
    </source>
</reference>
<evidence type="ECO:0000313" key="2">
    <source>
        <dbReference type="Proteomes" id="UP000005408"/>
    </source>
</evidence>
<dbReference type="AlphaFoldDB" id="A0A8W8NCE5"/>
<accession>A0A8W8NCE5</accession>
<name>A0A8W8NCE5_MAGGI</name>